<dbReference type="InParanoid" id="A0A165MKZ3"/>
<dbReference type="Proteomes" id="UP000077266">
    <property type="component" value="Unassembled WGS sequence"/>
</dbReference>
<protein>
    <submittedName>
        <fullName evidence="2">Uncharacterized protein</fullName>
    </submittedName>
</protein>
<reference evidence="2 3" key="1">
    <citation type="journal article" date="2016" name="Mol. Biol. Evol.">
        <title>Comparative Genomics of Early-Diverging Mushroom-Forming Fungi Provides Insights into the Origins of Lignocellulose Decay Capabilities.</title>
        <authorList>
            <person name="Nagy L.G."/>
            <person name="Riley R."/>
            <person name="Tritt A."/>
            <person name="Adam C."/>
            <person name="Daum C."/>
            <person name="Floudas D."/>
            <person name="Sun H."/>
            <person name="Yadav J.S."/>
            <person name="Pangilinan J."/>
            <person name="Larsson K.H."/>
            <person name="Matsuura K."/>
            <person name="Barry K."/>
            <person name="Labutti K."/>
            <person name="Kuo R."/>
            <person name="Ohm R.A."/>
            <person name="Bhattacharya S.S."/>
            <person name="Shirouzu T."/>
            <person name="Yoshinaga Y."/>
            <person name="Martin F.M."/>
            <person name="Grigoriev I.V."/>
            <person name="Hibbett D.S."/>
        </authorList>
    </citation>
    <scope>NUCLEOTIDE SEQUENCE [LARGE SCALE GENOMIC DNA]</scope>
    <source>
        <strain evidence="2 3">HHB12029</strain>
    </source>
</reference>
<proteinExistence type="predicted"/>
<sequence>MTTKFPLARSACFHPRVLKASVLSFPCSQCALLSLQHDHCAFDFERMVYFWKQLLVLSWYRTQSKNFLALAALHRCFFAQCADGRMSYLGFTSYALKLSGLSVDDKRRIDYLRVVGVQSDSILVDSDVRLLPSIGSGLGCSDSDAGSGDADDLKIPNLPSPT</sequence>
<feature type="region of interest" description="Disordered" evidence="1">
    <location>
        <begin position="142"/>
        <end position="162"/>
    </location>
</feature>
<keyword evidence="3" id="KW-1185">Reference proteome</keyword>
<dbReference type="EMBL" id="KV425910">
    <property type="protein sequence ID" value="KZV99423.1"/>
    <property type="molecule type" value="Genomic_DNA"/>
</dbReference>
<evidence type="ECO:0000313" key="2">
    <source>
        <dbReference type="EMBL" id="KZV99423.1"/>
    </source>
</evidence>
<organism evidence="2 3">
    <name type="scientific">Exidia glandulosa HHB12029</name>
    <dbReference type="NCBI Taxonomy" id="1314781"/>
    <lineage>
        <taxon>Eukaryota</taxon>
        <taxon>Fungi</taxon>
        <taxon>Dikarya</taxon>
        <taxon>Basidiomycota</taxon>
        <taxon>Agaricomycotina</taxon>
        <taxon>Agaricomycetes</taxon>
        <taxon>Auriculariales</taxon>
        <taxon>Exidiaceae</taxon>
        <taxon>Exidia</taxon>
    </lineage>
</organism>
<evidence type="ECO:0000313" key="3">
    <source>
        <dbReference type="Proteomes" id="UP000077266"/>
    </source>
</evidence>
<evidence type="ECO:0000256" key="1">
    <source>
        <dbReference type="SAM" id="MobiDB-lite"/>
    </source>
</evidence>
<gene>
    <name evidence="2" type="ORF">EXIGLDRAFT_234772</name>
</gene>
<accession>A0A165MKZ3</accession>
<dbReference type="AlphaFoldDB" id="A0A165MKZ3"/>
<name>A0A165MKZ3_EXIGL</name>